<reference evidence="2 3" key="1">
    <citation type="submission" date="2019-04" db="EMBL/GenBank/DDBJ databases">
        <title>Three New Species of Nocardioides, Nocardioides euryhalodurans sp. nov., Nocardioides seonyuensis sp. nov. and Nocardioides eburneoflavus sp. nov. Isolated from Soil.</title>
        <authorList>
            <person name="Roh S.G."/>
            <person name="Lee C."/>
            <person name="Kim M.-K."/>
            <person name="Kim S.B."/>
        </authorList>
    </citation>
    <scope>NUCLEOTIDE SEQUENCE [LARGE SCALE GENOMIC DNA]</scope>
    <source>
        <strain evidence="2 3">MMS17-SY213</strain>
    </source>
</reference>
<evidence type="ECO:0000313" key="2">
    <source>
        <dbReference type="EMBL" id="TGN63467.1"/>
    </source>
</evidence>
<accession>A0A4Z1CF47</accession>
<evidence type="ECO:0000313" key="3">
    <source>
        <dbReference type="Proteomes" id="UP000297496"/>
    </source>
</evidence>
<keyword evidence="3" id="KW-1185">Reference proteome</keyword>
<dbReference type="OrthoDB" id="3786676at2"/>
<name>A0A4Z1CF47_9ACTN</name>
<dbReference type="RefSeq" id="WP_135838005.1">
    <property type="nucleotide sequence ID" value="NZ_SRRO01000001.1"/>
</dbReference>
<dbReference type="AlphaFoldDB" id="A0A4Z1CF47"/>
<protein>
    <submittedName>
        <fullName evidence="2">Uncharacterized protein</fullName>
    </submittedName>
</protein>
<dbReference type="Proteomes" id="UP000297496">
    <property type="component" value="Unassembled WGS sequence"/>
</dbReference>
<gene>
    <name evidence="2" type="ORF">EXE59_05520</name>
</gene>
<proteinExistence type="predicted"/>
<organism evidence="2 3">
    <name type="scientific">Nocardioides eburneiflavus</name>
    <dbReference type="NCBI Taxonomy" id="2518372"/>
    <lineage>
        <taxon>Bacteria</taxon>
        <taxon>Bacillati</taxon>
        <taxon>Actinomycetota</taxon>
        <taxon>Actinomycetes</taxon>
        <taxon>Propionibacteriales</taxon>
        <taxon>Nocardioidaceae</taxon>
        <taxon>Nocardioides</taxon>
    </lineage>
</organism>
<evidence type="ECO:0000256" key="1">
    <source>
        <dbReference type="SAM" id="MobiDB-lite"/>
    </source>
</evidence>
<comment type="caution">
    <text evidence="2">The sequence shown here is derived from an EMBL/GenBank/DDBJ whole genome shotgun (WGS) entry which is preliminary data.</text>
</comment>
<feature type="region of interest" description="Disordered" evidence="1">
    <location>
        <begin position="30"/>
        <end position="53"/>
    </location>
</feature>
<dbReference type="EMBL" id="SRRO01000001">
    <property type="protein sequence ID" value="TGN63467.1"/>
    <property type="molecule type" value="Genomic_DNA"/>
</dbReference>
<sequence>MKHDRDKQGIDLSGRIKSLEQFTGSLVARHPEAGPAHEQIPIDEAPRTRMPLPRRSRVFLRSGGGDEGGHGVFADLTLTAPHPHVATD</sequence>